<feature type="domain" description="Helicase C-terminal" evidence="9">
    <location>
        <begin position="219"/>
        <end position="363"/>
    </location>
</feature>
<dbReference type="SMART" id="SM00490">
    <property type="entry name" value="HELICc"/>
    <property type="match status" value="1"/>
</dbReference>
<protein>
    <recommendedName>
        <fullName evidence="6">ATP-dependent DNA helicase RecQ</fullName>
    </recommendedName>
    <alternativeName>
        <fullName evidence="7">DNA 3'-5' helicase RecQ</fullName>
    </alternativeName>
</protein>
<dbReference type="GO" id="GO:0003678">
    <property type="term" value="F:DNA helicase activity"/>
    <property type="evidence" value="ECO:0007669"/>
    <property type="project" value="UniProtKB-EC"/>
</dbReference>
<dbReference type="PANTHER" id="PTHR13710">
    <property type="entry name" value="DNA HELICASE RECQ FAMILY MEMBER"/>
    <property type="match status" value="1"/>
</dbReference>
<evidence type="ECO:0000256" key="7">
    <source>
        <dbReference type="ARBA" id="ARBA00044550"/>
    </source>
</evidence>
<evidence type="ECO:0000313" key="11">
    <source>
        <dbReference type="Proteomes" id="UP001589854"/>
    </source>
</evidence>
<sequence>MKLEDLLLQHFNHQSFRPLQKEIIEDVVLGHDVVAMLATGGGKSLCYQLPGYLLDGPILIVSPLLSLMEDQVQQIRLRGEKSVLALNSTLPFKKRHLLLHQLNKYRYLYASPEILQIDYVLNALKHANISLFVVDEAHCISQWGHDFRTDYSKLGEIRKQLGTPPCLALTATATAEVLTDIKTSLHFSTSSKEYISSIDRPNIAISIEKVEFIDEKVDRVLQLASTLKGPGLIYCSSRKWTEKLVHILQKKGVQDVAFYHGGMEQEQRILIQQQFLYEQLKIVCCTNAFGMGVDKSNIRFVIHFHFPSQIESYVQEIGRAGRDGEPSIAITLLASNDYNMPRALFESEFPTYQQLCDVVRFWSSVNTKKVSVEDITSQCGLTEVQWRFAQFHLQQFPLEMNSDQEEMIAAVWNEIEKRLVVKQKKLAAMTDWINTKQCRRIGISNYFNENRTFKHSNCCDYCGLNYRLFEGNNYMLQSSAPIQWEKQLKAIFHQGE</sequence>
<comment type="caution">
    <text evidence="10">The sequence shown here is derived from an EMBL/GenBank/DDBJ whole genome shotgun (WGS) entry which is preliminary data.</text>
</comment>
<keyword evidence="5" id="KW-0238">DNA-binding</keyword>
<feature type="domain" description="Helicase ATP-binding" evidence="8">
    <location>
        <begin position="24"/>
        <end position="191"/>
    </location>
</feature>
<dbReference type="GO" id="GO:0016787">
    <property type="term" value="F:hydrolase activity"/>
    <property type="evidence" value="ECO:0007669"/>
    <property type="project" value="UniProtKB-KW"/>
</dbReference>
<dbReference type="InterPro" id="IPR032284">
    <property type="entry name" value="RecQ_Zn-bd"/>
</dbReference>
<evidence type="ECO:0000259" key="8">
    <source>
        <dbReference type="PROSITE" id="PS51192"/>
    </source>
</evidence>
<dbReference type="NCBIfam" id="TIGR00614">
    <property type="entry name" value="recQ_fam"/>
    <property type="match status" value="1"/>
</dbReference>
<organism evidence="10 11">
    <name type="scientific">Metabacillus herbersteinensis</name>
    <dbReference type="NCBI Taxonomy" id="283816"/>
    <lineage>
        <taxon>Bacteria</taxon>
        <taxon>Bacillati</taxon>
        <taxon>Bacillota</taxon>
        <taxon>Bacilli</taxon>
        <taxon>Bacillales</taxon>
        <taxon>Bacillaceae</taxon>
        <taxon>Metabacillus</taxon>
    </lineage>
</organism>
<name>A0ABV6GDU2_9BACI</name>
<dbReference type="InterPro" id="IPR027417">
    <property type="entry name" value="P-loop_NTPase"/>
</dbReference>
<dbReference type="Pfam" id="PF00271">
    <property type="entry name" value="Helicase_C"/>
    <property type="match status" value="1"/>
</dbReference>
<keyword evidence="4" id="KW-0067">ATP-binding</keyword>
<dbReference type="InterPro" id="IPR001650">
    <property type="entry name" value="Helicase_C-like"/>
</dbReference>
<dbReference type="Gene3D" id="3.40.50.300">
    <property type="entry name" value="P-loop containing nucleotide triphosphate hydrolases"/>
    <property type="match status" value="2"/>
</dbReference>
<dbReference type="PROSITE" id="PS51192">
    <property type="entry name" value="HELICASE_ATP_BIND_1"/>
    <property type="match status" value="1"/>
</dbReference>
<dbReference type="Proteomes" id="UP001589854">
    <property type="component" value="Unassembled WGS sequence"/>
</dbReference>
<dbReference type="Pfam" id="PF00270">
    <property type="entry name" value="DEAD"/>
    <property type="match status" value="1"/>
</dbReference>
<proteinExistence type="predicted"/>
<dbReference type="PROSITE" id="PS51194">
    <property type="entry name" value="HELICASE_CTER"/>
    <property type="match status" value="1"/>
</dbReference>
<evidence type="ECO:0000256" key="2">
    <source>
        <dbReference type="ARBA" id="ARBA00022801"/>
    </source>
</evidence>
<dbReference type="PANTHER" id="PTHR13710:SF84">
    <property type="entry name" value="ATP-DEPENDENT DNA HELICASE RECS-RELATED"/>
    <property type="match status" value="1"/>
</dbReference>
<evidence type="ECO:0000256" key="4">
    <source>
        <dbReference type="ARBA" id="ARBA00022840"/>
    </source>
</evidence>
<dbReference type="SUPFAM" id="SSF52540">
    <property type="entry name" value="P-loop containing nucleoside triphosphate hydrolases"/>
    <property type="match status" value="1"/>
</dbReference>
<evidence type="ECO:0000259" key="9">
    <source>
        <dbReference type="PROSITE" id="PS51194"/>
    </source>
</evidence>
<accession>A0ABV6GDU2</accession>
<dbReference type="InterPro" id="IPR004589">
    <property type="entry name" value="DNA_helicase_ATP-dep_RecQ"/>
</dbReference>
<keyword evidence="2 10" id="KW-0378">Hydrolase</keyword>
<evidence type="ECO:0000313" key="10">
    <source>
        <dbReference type="EMBL" id="MFC0271566.1"/>
    </source>
</evidence>
<dbReference type="EMBL" id="JBHLVO010000005">
    <property type="protein sequence ID" value="MFC0271566.1"/>
    <property type="molecule type" value="Genomic_DNA"/>
</dbReference>
<evidence type="ECO:0000256" key="6">
    <source>
        <dbReference type="ARBA" id="ARBA00044535"/>
    </source>
</evidence>
<dbReference type="InterPro" id="IPR014001">
    <property type="entry name" value="Helicase_ATP-bd"/>
</dbReference>
<reference evidence="10 11" key="1">
    <citation type="submission" date="2024-09" db="EMBL/GenBank/DDBJ databases">
        <authorList>
            <person name="Sun Q."/>
            <person name="Mori K."/>
        </authorList>
    </citation>
    <scope>NUCLEOTIDE SEQUENCE [LARGE SCALE GENOMIC DNA]</scope>
    <source>
        <strain evidence="10 11">CCM 7228</strain>
    </source>
</reference>
<keyword evidence="11" id="KW-1185">Reference proteome</keyword>
<evidence type="ECO:0000256" key="3">
    <source>
        <dbReference type="ARBA" id="ARBA00022806"/>
    </source>
</evidence>
<dbReference type="InterPro" id="IPR011545">
    <property type="entry name" value="DEAD/DEAH_box_helicase_dom"/>
</dbReference>
<dbReference type="SMART" id="SM00487">
    <property type="entry name" value="DEXDc"/>
    <property type="match status" value="1"/>
</dbReference>
<evidence type="ECO:0000256" key="5">
    <source>
        <dbReference type="ARBA" id="ARBA00023125"/>
    </source>
</evidence>
<gene>
    <name evidence="10" type="ORF">ACFFIX_08870</name>
</gene>
<dbReference type="CDD" id="cd17920">
    <property type="entry name" value="DEXHc_RecQ"/>
    <property type="match status" value="1"/>
</dbReference>
<dbReference type="InterPro" id="IPR002464">
    <property type="entry name" value="DNA/RNA_helicase_DEAH_CS"/>
</dbReference>
<keyword evidence="3 10" id="KW-0347">Helicase</keyword>
<dbReference type="PROSITE" id="PS00690">
    <property type="entry name" value="DEAH_ATP_HELICASE"/>
    <property type="match status" value="1"/>
</dbReference>
<dbReference type="RefSeq" id="WP_378932712.1">
    <property type="nucleotide sequence ID" value="NZ_JBHLVO010000005.1"/>
</dbReference>
<keyword evidence="1" id="KW-0547">Nucleotide-binding</keyword>
<dbReference type="Pfam" id="PF16124">
    <property type="entry name" value="RecQ_Zn_bind"/>
    <property type="match status" value="1"/>
</dbReference>
<evidence type="ECO:0000256" key="1">
    <source>
        <dbReference type="ARBA" id="ARBA00022741"/>
    </source>
</evidence>